<sequence>MNQSVSFDDFLPTLLTPVESQAYQAIGQEQTLELAQKTCSALNSGQTLEEHVHDIAQQLVADGITEEQAQAIGGLSGKVIVAAVATLCPQHTTQLQQLELPLR</sequence>
<evidence type="ECO:0000313" key="2">
    <source>
        <dbReference type="EMBL" id="MDJ1180005.1"/>
    </source>
</evidence>
<dbReference type="RefSeq" id="WP_283763308.1">
    <property type="nucleotide sequence ID" value="NZ_JAQPOK010000100.1"/>
</dbReference>
<dbReference type="Proteomes" id="UP001231370">
    <property type="component" value="Unassembled WGS sequence"/>
</dbReference>
<dbReference type="EMBL" id="JAQPOK010000100">
    <property type="protein sequence ID" value="MDJ1180005.1"/>
    <property type="molecule type" value="Genomic_DNA"/>
</dbReference>
<dbReference type="Pfam" id="PF05305">
    <property type="entry name" value="DUF732"/>
    <property type="match status" value="1"/>
</dbReference>
<gene>
    <name evidence="2" type="ORF">PJF56_14140</name>
</gene>
<evidence type="ECO:0000313" key="3">
    <source>
        <dbReference type="Proteomes" id="UP001231370"/>
    </source>
</evidence>
<accession>A0ABT7BLR2</accession>
<protein>
    <submittedName>
        <fullName evidence="2">DUF732 domain-containing protein</fullName>
    </submittedName>
</protein>
<feature type="domain" description="DUF732" evidence="1">
    <location>
        <begin position="19"/>
        <end position="90"/>
    </location>
</feature>
<reference evidence="2 3" key="1">
    <citation type="submission" date="2023-01" db="EMBL/GenBank/DDBJ databases">
        <title>Novel diversity within Roseofilum (Cyanobacteria; Desertifilaceae) from marine benthic mats with descriptions of four novel species.</title>
        <authorList>
            <person name="Wang Y."/>
            <person name="Berthold D.E."/>
            <person name="Hu J."/>
            <person name="Lefler F.W."/>
            <person name="Laughinghouse H.D. IV."/>
        </authorList>
    </citation>
    <scope>NUCLEOTIDE SEQUENCE [LARGE SCALE GENOMIC DNA]</scope>
    <source>
        <strain evidence="2 3">BLCC-M91</strain>
    </source>
</reference>
<name>A0ABT7BLR2_9CYAN</name>
<keyword evidence="3" id="KW-1185">Reference proteome</keyword>
<proteinExistence type="predicted"/>
<organism evidence="2 3">
    <name type="scientific">Roseofilum halophilum BLCC-M91</name>
    <dbReference type="NCBI Taxonomy" id="3022259"/>
    <lineage>
        <taxon>Bacteria</taxon>
        <taxon>Bacillati</taxon>
        <taxon>Cyanobacteriota</taxon>
        <taxon>Cyanophyceae</taxon>
        <taxon>Desertifilales</taxon>
        <taxon>Desertifilaceae</taxon>
        <taxon>Roseofilum</taxon>
        <taxon>Roseofilum halophilum</taxon>
    </lineage>
</organism>
<dbReference type="InterPro" id="IPR007969">
    <property type="entry name" value="DUF732"/>
</dbReference>
<comment type="caution">
    <text evidence="2">The sequence shown here is derived from an EMBL/GenBank/DDBJ whole genome shotgun (WGS) entry which is preliminary data.</text>
</comment>
<evidence type="ECO:0000259" key="1">
    <source>
        <dbReference type="Pfam" id="PF05305"/>
    </source>
</evidence>